<reference evidence="1 2" key="1">
    <citation type="journal article" date="2020" name="Cell">
        <title>Large-Scale Comparative Analyses of Tick Genomes Elucidate Their Genetic Diversity and Vector Capacities.</title>
        <authorList>
            <consortium name="Tick Genome and Microbiome Consortium (TIGMIC)"/>
            <person name="Jia N."/>
            <person name="Wang J."/>
            <person name="Shi W."/>
            <person name="Du L."/>
            <person name="Sun Y."/>
            <person name="Zhan W."/>
            <person name="Jiang J.F."/>
            <person name="Wang Q."/>
            <person name="Zhang B."/>
            <person name="Ji P."/>
            <person name="Bell-Sakyi L."/>
            <person name="Cui X.M."/>
            <person name="Yuan T.T."/>
            <person name="Jiang B.G."/>
            <person name="Yang W.F."/>
            <person name="Lam T.T."/>
            <person name="Chang Q.C."/>
            <person name="Ding S.J."/>
            <person name="Wang X.J."/>
            <person name="Zhu J.G."/>
            <person name="Ruan X.D."/>
            <person name="Zhao L."/>
            <person name="Wei J.T."/>
            <person name="Ye R.Z."/>
            <person name="Que T.C."/>
            <person name="Du C.H."/>
            <person name="Zhou Y.H."/>
            <person name="Cheng J.X."/>
            <person name="Dai P.F."/>
            <person name="Guo W.B."/>
            <person name="Han X.H."/>
            <person name="Huang E.J."/>
            <person name="Li L.F."/>
            <person name="Wei W."/>
            <person name="Gao Y.C."/>
            <person name="Liu J.Z."/>
            <person name="Shao H.Z."/>
            <person name="Wang X."/>
            <person name="Wang C.C."/>
            <person name="Yang T.C."/>
            <person name="Huo Q.B."/>
            <person name="Li W."/>
            <person name="Chen H.Y."/>
            <person name="Chen S.E."/>
            <person name="Zhou L.G."/>
            <person name="Ni X.B."/>
            <person name="Tian J.H."/>
            <person name="Sheng Y."/>
            <person name="Liu T."/>
            <person name="Pan Y.S."/>
            <person name="Xia L.Y."/>
            <person name="Li J."/>
            <person name="Zhao F."/>
            <person name="Cao W.C."/>
        </authorList>
    </citation>
    <scope>NUCLEOTIDE SEQUENCE [LARGE SCALE GENOMIC DNA]</scope>
    <source>
        <strain evidence="1">Iper-2018</strain>
    </source>
</reference>
<organism evidence="1 2">
    <name type="scientific">Ixodes persulcatus</name>
    <name type="common">Taiga tick</name>
    <dbReference type="NCBI Taxonomy" id="34615"/>
    <lineage>
        <taxon>Eukaryota</taxon>
        <taxon>Metazoa</taxon>
        <taxon>Ecdysozoa</taxon>
        <taxon>Arthropoda</taxon>
        <taxon>Chelicerata</taxon>
        <taxon>Arachnida</taxon>
        <taxon>Acari</taxon>
        <taxon>Parasitiformes</taxon>
        <taxon>Ixodida</taxon>
        <taxon>Ixodoidea</taxon>
        <taxon>Ixodidae</taxon>
        <taxon>Ixodinae</taxon>
        <taxon>Ixodes</taxon>
    </lineage>
</organism>
<evidence type="ECO:0000313" key="1">
    <source>
        <dbReference type="EMBL" id="KAG0444402.1"/>
    </source>
</evidence>
<accession>A0AC60R191</accession>
<gene>
    <name evidence="1" type="ORF">HPB47_013833</name>
</gene>
<comment type="caution">
    <text evidence="1">The sequence shown here is derived from an EMBL/GenBank/DDBJ whole genome shotgun (WGS) entry which is preliminary data.</text>
</comment>
<protein>
    <submittedName>
        <fullName evidence="1">Uncharacterized protein</fullName>
    </submittedName>
</protein>
<dbReference type="EMBL" id="JABSTQ010002078">
    <property type="protein sequence ID" value="KAG0444402.1"/>
    <property type="molecule type" value="Genomic_DNA"/>
</dbReference>
<dbReference type="Proteomes" id="UP000805193">
    <property type="component" value="Unassembled WGS sequence"/>
</dbReference>
<keyword evidence="2" id="KW-1185">Reference proteome</keyword>
<name>A0AC60R191_IXOPE</name>
<sequence>MKASFLPTRDRTASAPTAPLDTALVFGHGTFQRLALLCATLSIFISVSNGLAAVVLARPVEHWCRPPPELAFMQTDVWKNQSIPVEPDGTFSKCTRYEPLLDAGNATENRTVVFCDEWDYDLATAEKSIVNEWNLVCHRQRLLLLHSLVYYGGAIAGSVIGCFGDSLGRKPVFMVALLLQVASGTATIFSNTVLTFIIMRFLTSVTSLIFMSMASVLVFEVTKTTHRVVFCAFAVSCTCAALPLFHFLLLAVGGHWRVAQAILMVPTCFLLFAAYAIEESPCWLLGLGDVEGTERAVISAAKVNGYPLDDVKAKMNKIKYETLRRGNTQTNVQQSSPLDLVLNSSLRFRSVILFSCTLMTILHYYDTYFDKTLVENRTGHITLIVARLPVSTAFLYVLHYMSRRKVLCVNMLQMSVVLGFHAWLVWQKDDSIVPIVTIIIKGIVLDMISVTLFVYVLETFPTVLRATSFSLSSMFGRSGAVLLLLIREPNPPINRALAMAVSAVIFTLIGLAFLALPETTKVMATNTIRETELEDMWQVPSREDFTRLRSISSHPNVSKKS</sequence>
<proteinExistence type="predicted"/>
<evidence type="ECO:0000313" key="2">
    <source>
        <dbReference type="Proteomes" id="UP000805193"/>
    </source>
</evidence>